<dbReference type="AlphaFoldDB" id="A0A9D2HRP4"/>
<dbReference type="Pfam" id="PF08885">
    <property type="entry name" value="GSCFA"/>
    <property type="match status" value="1"/>
</dbReference>
<comment type="caution">
    <text evidence="2">The sequence shown here is derived from an EMBL/GenBank/DDBJ whole genome shotgun (WGS) entry which is preliminary data.</text>
</comment>
<accession>A0A9D2HRP4</accession>
<organism evidence="2 3">
    <name type="scientific">Candidatus Bacteroides intestinavium</name>
    <dbReference type="NCBI Taxonomy" id="2838469"/>
    <lineage>
        <taxon>Bacteria</taxon>
        <taxon>Pseudomonadati</taxon>
        <taxon>Bacteroidota</taxon>
        <taxon>Bacteroidia</taxon>
        <taxon>Bacteroidales</taxon>
        <taxon>Bacteroidaceae</taxon>
        <taxon>Bacteroides</taxon>
    </lineage>
</organism>
<name>A0A9D2HRP4_9BACE</name>
<protein>
    <submittedName>
        <fullName evidence="2">GSCFA domain-containing protein</fullName>
    </submittedName>
</protein>
<reference evidence="2" key="2">
    <citation type="submission" date="2021-04" db="EMBL/GenBank/DDBJ databases">
        <authorList>
            <person name="Gilroy R."/>
        </authorList>
    </citation>
    <scope>NUCLEOTIDE SEQUENCE</scope>
    <source>
        <strain evidence="2">ChiHecec1B25-7008</strain>
    </source>
</reference>
<reference evidence="2" key="1">
    <citation type="journal article" date="2021" name="PeerJ">
        <title>Extensive microbial diversity within the chicken gut microbiome revealed by metagenomics and culture.</title>
        <authorList>
            <person name="Gilroy R."/>
            <person name="Ravi A."/>
            <person name="Getino M."/>
            <person name="Pursley I."/>
            <person name="Horton D.L."/>
            <person name="Alikhan N.F."/>
            <person name="Baker D."/>
            <person name="Gharbi K."/>
            <person name="Hall N."/>
            <person name="Watson M."/>
            <person name="Adriaenssens E.M."/>
            <person name="Foster-Nyarko E."/>
            <person name="Jarju S."/>
            <person name="Secka A."/>
            <person name="Antonio M."/>
            <person name="Oren A."/>
            <person name="Chaudhuri R.R."/>
            <person name="La Ragione R."/>
            <person name="Hildebrand F."/>
            <person name="Pallen M.J."/>
        </authorList>
    </citation>
    <scope>NUCLEOTIDE SEQUENCE</scope>
    <source>
        <strain evidence="2">ChiHecec1B25-7008</strain>
    </source>
</reference>
<evidence type="ECO:0000313" key="2">
    <source>
        <dbReference type="EMBL" id="HJA83361.1"/>
    </source>
</evidence>
<gene>
    <name evidence="2" type="ORF">H9785_05265</name>
</gene>
<proteinExistence type="predicted"/>
<dbReference type="SUPFAM" id="SSF52266">
    <property type="entry name" value="SGNH hydrolase"/>
    <property type="match status" value="1"/>
</dbReference>
<evidence type="ECO:0000313" key="3">
    <source>
        <dbReference type="Proteomes" id="UP000823860"/>
    </source>
</evidence>
<feature type="domain" description="GSCFA" evidence="1">
    <location>
        <begin position="23"/>
        <end position="260"/>
    </location>
</feature>
<dbReference type="CDD" id="cd00229">
    <property type="entry name" value="SGNH_hydrolase"/>
    <property type="match status" value="1"/>
</dbReference>
<dbReference type="Proteomes" id="UP000823860">
    <property type="component" value="Unassembled WGS sequence"/>
</dbReference>
<sequence>MAIKLQTPVERPARRPDIDYSHRLMLWGSCFATHIGARLAEARFRCDVNPYGVLYNPLSISMALREVVSGKTYVREDLYTHQGLWHSPMHHGDFSASSMDEVLQRINRRLQQASGELDRLDFLLLTWGTAWVYEDRRTGLVVGNCHKMPEKAFLRRRLSVNEIVSDTLSLLSGLLARNNRLQVVLTVSPIRHVRDGLHANQLSKATLLLAAEQVEAAFPDRVFYFPAYELLQDELRDYRFYADDLVHPSDLAVRYVWERFTQWCLSPEAQRMMAGYEEIRKALAHKPIHPESDEYKRFLEQIVLKMERLNGKYPYFDLQNERETCLTLLNRLQKS</sequence>
<dbReference type="InterPro" id="IPR014982">
    <property type="entry name" value="GSCFA"/>
</dbReference>
<evidence type="ECO:0000259" key="1">
    <source>
        <dbReference type="Pfam" id="PF08885"/>
    </source>
</evidence>
<dbReference type="EMBL" id="DWZE01000062">
    <property type="protein sequence ID" value="HJA83361.1"/>
    <property type="molecule type" value="Genomic_DNA"/>
</dbReference>